<dbReference type="Gene3D" id="3.40.710.10">
    <property type="entry name" value="DD-peptidase/beta-lactamase superfamily"/>
    <property type="match status" value="1"/>
</dbReference>
<dbReference type="InterPro" id="IPR012338">
    <property type="entry name" value="Beta-lactam/transpept-like"/>
</dbReference>
<dbReference type="SUPFAM" id="SSF56601">
    <property type="entry name" value="beta-lactamase/transpeptidase-like"/>
    <property type="match status" value="1"/>
</dbReference>
<name>A0A561QVQ3_9HYPH</name>
<gene>
    <name evidence="2" type="ORF">FHW37_103262</name>
</gene>
<protein>
    <submittedName>
        <fullName evidence="2">CubicO group peptidase (Beta-lactamase class C family)</fullName>
    </submittedName>
</protein>
<feature type="domain" description="Beta-lactamase-related" evidence="1">
    <location>
        <begin position="167"/>
        <end position="429"/>
    </location>
</feature>
<dbReference type="PANTHER" id="PTHR43283">
    <property type="entry name" value="BETA-LACTAMASE-RELATED"/>
    <property type="match status" value="1"/>
</dbReference>
<dbReference type="EMBL" id="VIWP01000003">
    <property type="protein sequence ID" value="TWF54396.1"/>
    <property type="molecule type" value="Genomic_DNA"/>
</dbReference>
<accession>A0A561QVQ3</accession>
<dbReference type="AlphaFoldDB" id="A0A561QVQ3"/>
<evidence type="ECO:0000259" key="1">
    <source>
        <dbReference type="Pfam" id="PF00144"/>
    </source>
</evidence>
<evidence type="ECO:0000313" key="3">
    <source>
        <dbReference type="Proteomes" id="UP000320653"/>
    </source>
</evidence>
<proteinExistence type="predicted"/>
<comment type="caution">
    <text evidence="2">The sequence shown here is derived from an EMBL/GenBank/DDBJ whole genome shotgun (WGS) entry which is preliminary data.</text>
</comment>
<organism evidence="2 3">
    <name type="scientific">Neorhizobium alkalisoli</name>
    <dbReference type="NCBI Taxonomy" id="528178"/>
    <lineage>
        <taxon>Bacteria</taxon>
        <taxon>Pseudomonadati</taxon>
        <taxon>Pseudomonadota</taxon>
        <taxon>Alphaproteobacteria</taxon>
        <taxon>Hyphomicrobiales</taxon>
        <taxon>Rhizobiaceae</taxon>
        <taxon>Rhizobium/Agrobacterium group</taxon>
        <taxon>Neorhizobium</taxon>
    </lineage>
</organism>
<dbReference type="InterPro" id="IPR001466">
    <property type="entry name" value="Beta-lactam-related"/>
</dbReference>
<dbReference type="OrthoDB" id="9814204at2"/>
<sequence length="455" mass="48887">MRWIRGIVTVLLAALLIGAAALFLWLWASPPSLLKVGSGYAAKIVCSNVFLAGRDPDQVLALDVQAPGNPLLRLMRVSVDREAKRVHAALLGSFAPNDAVYRDGMGCTTAPDGVETVAAMQSPVPQGMKDAASSESLSWPEGEKVDLRADLTQIVSDPALAGPGMRAIVVVKDGRIIAETYGDGFSRESPLVGWSMTKTVTATLIGRLVQDGRMQLDAAELAPTWAGDRRREITLRQMLAMESGLAFNEDYGALADVTRMLYLTSDMAEFVASRQLENDPGTRFHYSSGDGVLMSRIWMEKAGGGEAALGYPRTALFSQLGMTSAVLEADAVGIFVGSSYMYATARDWARLGLFLAQDGMWNGNRLLPEGFVQLMGTPSAHSNGRYSQMQTWLPKAGDNSVAPDTFYMRGHDGQTIAVMPSRNLVIVRMGLTPSSLRYDPGLLFGAVAKATGVTP</sequence>
<dbReference type="InterPro" id="IPR050789">
    <property type="entry name" value="Diverse_Enzym_Activities"/>
</dbReference>
<dbReference type="PANTHER" id="PTHR43283:SF7">
    <property type="entry name" value="BETA-LACTAMASE-RELATED DOMAIN-CONTAINING PROTEIN"/>
    <property type="match status" value="1"/>
</dbReference>
<reference evidence="2 3" key="1">
    <citation type="submission" date="2019-06" db="EMBL/GenBank/DDBJ databases">
        <title>Sorghum-associated microbial communities from plants grown in Nebraska, USA.</title>
        <authorList>
            <person name="Schachtman D."/>
        </authorList>
    </citation>
    <scope>NUCLEOTIDE SEQUENCE [LARGE SCALE GENOMIC DNA]</scope>
    <source>
        <strain evidence="2 3">1225</strain>
    </source>
</reference>
<dbReference type="Pfam" id="PF00144">
    <property type="entry name" value="Beta-lactamase"/>
    <property type="match status" value="1"/>
</dbReference>
<evidence type="ECO:0000313" key="2">
    <source>
        <dbReference type="EMBL" id="TWF54396.1"/>
    </source>
</evidence>
<dbReference type="Proteomes" id="UP000320653">
    <property type="component" value="Unassembled WGS sequence"/>
</dbReference>
<keyword evidence="3" id="KW-1185">Reference proteome</keyword>